<evidence type="ECO:0000313" key="3">
    <source>
        <dbReference type="EMBL" id="KEJ91123.1"/>
    </source>
</evidence>
<reference evidence="3 4" key="1">
    <citation type="submission" date="2014-04" db="EMBL/GenBank/DDBJ databases">
        <title>Draft Genome Sequence of Synergistes jonesii.</title>
        <authorList>
            <person name="Coil D.A."/>
            <person name="Eisen J.A."/>
            <person name="Holland-Moritz H.E."/>
        </authorList>
    </citation>
    <scope>NUCLEOTIDE SEQUENCE [LARGE SCALE GENOMIC DNA]</scope>
    <source>
        <strain evidence="3 4">78-1</strain>
    </source>
</reference>
<gene>
    <name evidence="3" type="ORF">EH55_13175</name>
</gene>
<dbReference type="AlphaFoldDB" id="A0A073ILD2"/>
<dbReference type="GO" id="GO:0004519">
    <property type="term" value="F:endonuclease activity"/>
    <property type="evidence" value="ECO:0007669"/>
    <property type="project" value="InterPro"/>
</dbReference>
<dbReference type="PANTHER" id="PTHR41287:SF1">
    <property type="entry name" value="PROTEIN YMFN"/>
    <property type="match status" value="1"/>
</dbReference>
<dbReference type="InterPro" id="IPR046462">
    <property type="entry name" value="TerL_nuclease"/>
</dbReference>
<dbReference type="STRING" id="2754.EH55_13175"/>
<dbReference type="InterPro" id="IPR027417">
    <property type="entry name" value="P-loop_NTPase"/>
</dbReference>
<dbReference type="Proteomes" id="UP000027665">
    <property type="component" value="Unassembled WGS sequence"/>
</dbReference>
<feature type="domain" description="Terminase large subunit-like ATPase" evidence="1">
    <location>
        <begin position="87"/>
        <end position="259"/>
    </location>
</feature>
<evidence type="ECO:0000259" key="1">
    <source>
        <dbReference type="Pfam" id="PF03354"/>
    </source>
</evidence>
<accession>A0A073ILD2</accession>
<dbReference type="Pfam" id="PF03354">
    <property type="entry name" value="TerL_ATPase"/>
    <property type="match status" value="1"/>
</dbReference>
<evidence type="ECO:0000313" key="4">
    <source>
        <dbReference type="Proteomes" id="UP000027665"/>
    </source>
</evidence>
<feature type="domain" description="Terminase large subunit-like endonuclease" evidence="2">
    <location>
        <begin position="269"/>
        <end position="548"/>
    </location>
</feature>
<evidence type="ECO:0008006" key="5">
    <source>
        <dbReference type="Google" id="ProtNLM"/>
    </source>
</evidence>
<keyword evidence="4" id="KW-1185">Reference proteome</keyword>
<comment type="caution">
    <text evidence="3">The sequence shown here is derived from an EMBL/GenBank/DDBJ whole genome shotgun (WGS) entry which is preliminary data.</text>
</comment>
<dbReference type="InterPro" id="IPR005021">
    <property type="entry name" value="Terminase_largesu-like"/>
</dbReference>
<sequence length="565" mass="64268">MLQSGAGRPRENSLRWALRYIDTAINDKVPVCNWVKLAVRRHVDDLKTAGKRGYYFDEKEAERVLKFFSFLHHSKGEWAGKPFILSPWEQFVTYCLYGWRRKKDGLRRFRTSYLEVARKNGKSTYAAGNGIYLLDGDAEPGAEVYTVATKRDQAKIIFTEAQRMVRGSADLQKYITVNASNMYVADSMSKFEPLGSDKDTLDGLNVHGGIIDELHAHKTRDVYDLLETATGARRQPLIFSITTAGVNQNGICREKHNHTEKVLQGILPDDEFFGMIYTLDDGDDWEDEFNWMKPNPNLGVSVHVDDLRMKARRARHSPASLNPFLRLHMNVWTNAESVWITPDRWNETAGEVDAQALAGCECYGGLDLSTTTDISALTLTFPMPDGSYKNLYEFWIPKDRIEERVRRDRVPYDVWVRDGLIHATDGSVIDYDFIEHRILELSRLYRMRELAYDPYNATEITNHLIDNGIEMVVFRQGFVSVSPAAKQLEILIMSQKYHHGGNPVMNWMMSNVVIRQDPAGNIKLDKEKSREKIDGPVSAVMAIGRATAQGGKAPSVYELRGVVSI</sequence>
<dbReference type="RefSeq" id="WP_051682934.1">
    <property type="nucleotide sequence ID" value="NZ_JMKI01000060.1"/>
</dbReference>
<dbReference type="Pfam" id="PF20441">
    <property type="entry name" value="TerL_nuclease"/>
    <property type="match status" value="1"/>
</dbReference>
<organism evidence="3 4">
    <name type="scientific">Synergistes jonesii</name>
    <dbReference type="NCBI Taxonomy" id="2754"/>
    <lineage>
        <taxon>Bacteria</taxon>
        <taxon>Thermotogati</taxon>
        <taxon>Synergistota</taxon>
        <taxon>Synergistia</taxon>
        <taxon>Synergistales</taxon>
        <taxon>Synergistaceae</taxon>
        <taxon>Synergistes</taxon>
    </lineage>
</organism>
<name>A0A073ILD2_9BACT</name>
<dbReference type="OrthoDB" id="9760250at2"/>
<dbReference type="PANTHER" id="PTHR41287">
    <property type="match status" value="1"/>
</dbReference>
<dbReference type="Gene3D" id="3.40.50.300">
    <property type="entry name" value="P-loop containing nucleotide triphosphate hydrolases"/>
    <property type="match status" value="1"/>
</dbReference>
<dbReference type="GeneID" id="90984723"/>
<protein>
    <recommendedName>
        <fullName evidence="5">Terminase</fullName>
    </recommendedName>
</protein>
<dbReference type="InterPro" id="IPR046461">
    <property type="entry name" value="TerL_ATPase"/>
</dbReference>
<dbReference type="eggNOG" id="COG4626">
    <property type="taxonomic scope" value="Bacteria"/>
</dbReference>
<dbReference type="EMBL" id="JMKI01000060">
    <property type="protein sequence ID" value="KEJ91123.1"/>
    <property type="molecule type" value="Genomic_DNA"/>
</dbReference>
<evidence type="ECO:0000259" key="2">
    <source>
        <dbReference type="Pfam" id="PF20441"/>
    </source>
</evidence>
<proteinExistence type="predicted"/>